<sequence length="112" mass="12138">MNNQITLATRNGIRSVELFSTFESSIAGETFSFAIHRHLSCNTHVKVSDLETGMGITEIPIAGLPQIQSSHLVSQAKAALTVLIETRGAEAVAQVLKNNRLSAQVLNERTVH</sequence>
<proteinExistence type="predicted"/>
<gene>
    <name evidence="1" type="ORF">B7H17_24585</name>
    <name evidence="2" type="ORF">ID616_32940</name>
</gene>
<dbReference type="EMBL" id="CP061724">
    <property type="protein sequence ID" value="QOD01398.1"/>
    <property type="molecule type" value="Genomic_DNA"/>
</dbReference>
<dbReference type="Proteomes" id="UP000516786">
    <property type="component" value="Plasmid pZXPA-20-602k"/>
</dbReference>
<protein>
    <submittedName>
        <fullName evidence="1">Uncharacterized protein</fullName>
    </submittedName>
</protein>
<dbReference type="EMBL" id="NBWC01000049">
    <property type="protein sequence ID" value="ORL58712.1"/>
    <property type="molecule type" value="Genomic_DNA"/>
</dbReference>
<reference evidence="1 3" key="1">
    <citation type="submission" date="2017-04" db="EMBL/GenBank/DDBJ databases">
        <title>Presence of VIM-2 positive Pseudomonas species in chickens and their surrounding environment.</title>
        <authorList>
            <person name="Zhang R."/>
        </authorList>
    </citation>
    <scope>NUCLEOTIDE SEQUENCE [LARGE SCALE GENOMIC DNA]</scope>
    <source>
        <strain evidence="1 3">DZ-C18</strain>
    </source>
</reference>
<dbReference type="Proteomes" id="UP000193675">
    <property type="component" value="Unassembled WGS sequence"/>
</dbReference>
<accession>A0A1X0ZMN7</accession>
<evidence type="ECO:0000313" key="1">
    <source>
        <dbReference type="EMBL" id="ORL58712.1"/>
    </source>
</evidence>
<geneLocation type="plasmid" evidence="2 4">
    <name>pZXPA-20-602k</name>
</geneLocation>
<evidence type="ECO:0000313" key="2">
    <source>
        <dbReference type="EMBL" id="QOD01398.1"/>
    </source>
</evidence>
<organism evidence="1 3">
    <name type="scientific">Pseudomonas putida</name>
    <name type="common">Arthrobacter siderocapsulatus</name>
    <dbReference type="NCBI Taxonomy" id="303"/>
    <lineage>
        <taxon>Bacteria</taxon>
        <taxon>Pseudomonadati</taxon>
        <taxon>Pseudomonadota</taxon>
        <taxon>Gammaproteobacteria</taxon>
        <taxon>Pseudomonadales</taxon>
        <taxon>Pseudomonadaceae</taxon>
        <taxon>Pseudomonas</taxon>
    </lineage>
</organism>
<keyword evidence="2" id="KW-0614">Plasmid</keyword>
<reference evidence="2 4" key="2">
    <citation type="submission" date="2020-09" db="EMBL/GenBank/DDBJ databases">
        <title>Co-existence of a novel multidrug-resistance efflux pump with carbapenem resistance gene blaVIM-2 in one megaplasmid in Pseudomonas putida.</title>
        <authorList>
            <person name="Peng K."/>
            <person name="Li R."/>
        </authorList>
    </citation>
    <scope>NUCLEOTIDE SEQUENCE [LARGE SCALE GENOMIC DNA]</scope>
    <source>
        <strain evidence="2 4">ZXPA-20</strain>
        <plasmid evidence="2 4">pZXPA-20-602k</plasmid>
    </source>
</reference>
<evidence type="ECO:0000313" key="4">
    <source>
        <dbReference type="Proteomes" id="UP000516786"/>
    </source>
</evidence>
<dbReference type="AlphaFoldDB" id="A0A1X0ZMN7"/>
<name>A0A1X0ZMN7_PSEPU</name>
<dbReference type="RefSeq" id="WP_084851852.1">
    <property type="nucleotide sequence ID" value="NZ_CP061724.1"/>
</dbReference>
<evidence type="ECO:0000313" key="3">
    <source>
        <dbReference type="Proteomes" id="UP000193675"/>
    </source>
</evidence>